<protein>
    <submittedName>
        <fullName evidence="6">AraC family transcriptional regulator</fullName>
    </submittedName>
</protein>
<keyword evidence="3" id="KW-0010">Activator</keyword>
<keyword evidence="4" id="KW-0804">Transcription</keyword>
<evidence type="ECO:0000313" key="7">
    <source>
        <dbReference type="Proteomes" id="UP001169006"/>
    </source>
</evidence>
<dbReference type="InterPro" id="IPR050204">
    <property type="entry name" value="AraC_XylS_family_regulators"/>
</dbReference>
<organism evidence="6 7">
    <name type="scientific">Rhizobium oryzicola</name>
    <dbReference type="NCBI Taxonomy" id="1232668"/>
    <lineage>
        <taxon>Bacteria</taxon>
        <taxon>Pseudomonadati</taxon>
        <taxon>Pseudomonadota</taxon>
        <taxon>Alphaproteobacteria</taxon>
        <taxon>Hyphomicrobiales</taxon>
        <taxon>Rhizobiaceae</taxon>
        <taxon>Rhizobium/Agrobacterium group</taxon>
        <taxon>Rhizobium</taxon>
    </lineage>
</organism>
<dbReference type="Pfam" id="PF12833">
    <property type="entry name" value="HTH_18"/>
    <property type="match status" value="1"/>
</dbReference>
<sequence length="285" mass="31651">MPFSPIALDDGDSLEGLCRPGGRFLSGPSIRNIERIEAAFRGDMFSPHRHDTYGLGLTLSGVQTFAYRGERRFSQPGNIIVLHPDEVHDGAAGTEDGLVYRMLYVPPDLIAAALPQANTLPFVSRPVIEDAMLAAALAEALHNLASEPEDLQLDDILMRIAAGLSRHAQDRTPKFLNDERAIAMAADYLRAHATETVSSVTLERLTGFDRYTLARQFRRRMGTSPHRFQIMRRLELARKHLCRAEISLADAAFAAGFADQAHFTRHFRAAYGISPGRWRALSRLS</sequence>
<dbReference type="EMBL" id="JAUKWQ010000001">
    <property type="protein sequence ID" value="MDO1581744.1"/>
    <property type="molecule type" value="Genomic_DNA"/>
</dbReference>
<evidence type="ECO:0000256" key="3">
    <source>
        <dbReference type="ARBA" id="ARBA00023159"/>
    </source>
</evidence>
<dbReference type="InterPro" id="IPR018060">
    <property type="entry name" value="HTH_AraC"/>
</dbReference>
<dbReference type="InterPro" id="IPR003313">
    <property type="entry name" value="AraC-bd"/>
</dbReference>
<evidence type="ECO:0000256" key="4">
    <source>
        <dbReference type="ARBA" id="ARBA00023163"/>
    </source>
</evidence>
<reference evidence="6" key="2">
    <citation type="submission" date="2023-07" db="EMBL/GenBank/DDBJ databases">
        <authorList>
            <person name="Sun H."/>
        </authorList>
    </citation>
    <scope>NUCLEOTIDE SEQUENCE</scope>
    <source>
        <strain evidence="6">05753</strain>
    </source>
</reference>
<dbReference type="SMART" id="SM00342">
    <property type="entry name" value="HTH_ARAC"/>
    <property type="match status" value="1"/>
</dbReference>
<dbReference type="InterPro" id="IPR009057">
    <property type="entry name" value="Homeodomain-like_sf"/>
</dbReference>
<dbReference type="RefSeq" id="WP_302075833.1">
    <property type="nucleotide sequence ID" value="NZ_JAUKWQ010000001.1"/>
</dbReference>
<accession>A0ABT8STJ0</accession>
<dbReference type="InterPro" id="IPR037923">
    <property type="entry name" value="HTH-like"/>
</dbReference>
<dbReference type="PANTHER" id="PTHR46796:SF2">
    <property type="entry name" value="TRANSCRIPTIONAL REGULATORY PROTEIN"/>
    <property type="match status" value="1"/>
</dbReference>
<dbReference type="PROSITE" id="PS01124">
    <property type="entry name" value="HTH_ARAC_FAMILY_2"/>
    <property type="match status" value="1"/>
</dbReference>
<evidence type="ECO:0000256" key="2">
    <source>
        <dbReference type="ARBA" id="ARBA00023125"/>
    </source>
</evidence>
<dbReference type="InterPro" id="IPR018062">
    <property type="entry name" value="HTH_AraC-typ_CS"/>
</dbReference>
<feature type="domain" description="HTH araC/xylS-type" evidence="5">
    <location>
        <begin position="183"/>
        <end position="281"/>
    </location>
</feature>
<dbReference type="Pfam" id="PF02311">
    <property type="entry name" value="AraC_binding"/>
    <property type="match status" value="1"/>
</dbReference>
<proteinExistence type="predicted"/>
<dbReference type="Proteomes" id="UP001169006">
    <property type="component" value="Unassembled WGS sequence"/>
</dbReference>
<gene>
    <name evidence="6" type="ORF">Q2T52_06490</name>
</gene>
<dbReference type="SUPFAM" id="SSF46689">
    <property type="entry name" value="Homeodomain-like"/>
    <property type="match status" value="2"/>
</dbReference>
<keyword evidence="2" id="KW-0238">DNA-binding</keyword>
<dbReference type="PANTHER" id="PTHR46796">
    <property type="entry name" value="HTH-TYPE TRANSCRIPTIONAL ACTIVATOR RHAS-RELATED"/>
    <property type="match status" value="1"/>
</dbReference>
<evidence type="ECO:0000259" key="5">
    <source>
        <dbReference type="PROSITE" id="PS01124"/>
    </source>
</evidence>
<keyword evidence="1" id="KW-0805">Transcription regulation</keyword>
<evidence type="ECO:0000313" key="6">
    <source>
        <dbReference type="EMBL" id="MDO1581744.1"/>
    </source>
</evidence>
<comment type="caution">
    <text evidence="6">The sequence shown here is derived from an EMBL/GenBank/DDBJ whole genome shotgun (WGS) entry which is preliminary data.</text>
</comment>
<dbReference type="SUPFAM" id="SSF51215">
    <property type="entry name" value="Regulatory protein AraC"/>
    <property type="match status" value="1"/>
</dbReference>
<keyword evidence="7" id="KW-1185">Reference proteome</keyword>
<name>A0ABT8STJ0_9HYPH</name>
<dbReference type="Gene3D" id="1.10.10.60">
    <property type="entry name" value="Homeodomain-like"/>
    <property type="match status" value="1"/>
</dbReference>
<evidence type="ECO:0000256" key="1">
    <source>
        <dbReference type="ARBA" id="ARBA00023015"/>
    </source>
</evidence>
<dbReference type="PROSITE" id="PS00041">
    <property type="entry name" value="HTH_ARAC_FAMILY_1"/>
    <property type="match status" value="1"/>
</dbReference>
<reference evidence="6" key="1">
    <citation type="journal article" date="2015" name="Int. J. Syst. Evol. Microbiol.">
        <title>Rhizobium oryzicola sp. nov., potential plant-growth-promoting endophytic bacteria isolated from rice roots.</title>
        <authorList>
            <person name="Zhang X.X."/>
            <person name="Gao J.S."/>
            <person name="Cao Y.H."/>
            <person name="Sheirdil R.A."/>
            <person name="Wang X.C."/>
            <person name="Zhang L."/>
        </authorList>
    </citation>
    <scope>NUCLEOTIDE SEQUENCE</scope>
    <source>
        <strain evidence="6">05753</strain>
    </source>
</reference>